<protein>
    <submittedName>
        <fullName evidence="2">Uncharacterized protein</fullName>
    </submittedName>
</protein>
<evidence type="ECO:0000313" key="3">
    <source>
        <dbReference type="Proteomes" id="UP000004200"/>
    </source>
</evidence>
<dbReference type="AlphaFoldDB" id="G2DYY9"/>
<dbReference type="eggNOG" id="COG2885">
    <property type="taxonomic scope" value="Bacteria"/>
</dbReference>
<accession>G2DYY9</accession>
<keyword evidence="3" id="KW-1185">Reference proteome</keyword>
<feature type="signal peptide" evidence="1">
    <location>
        <begin position="1"/>
        <end position="23"/>
    </location>
</feature>
<dbReference type="OrthoDB" id="121983at2"/>
<proteinExistence type="predicted"/>
<evidence type="ECO:0000256" key="1">
    <source>
        <dbReference type="SAM" id="SignalP"/>
    </source>
</evidence>
<dbReference type="EMBL" id="AFWT01000007">
    <property type="protein sequence ID" value="EGV32498.1"/>
    <property type="molecule type" value="Genomic_DNA"/>
</dbReference>
<dbReference type="STRING" id="765913.ThidrDRAFT_1348"/>
<dbReference type="Proteomes" id="UP000004200">
    <property type="component" value="Unassembled WGS sequence"/>
</dbReference>
<keyword evidence="1" id="KW-0732">Signal</keyword>
<sequence length="239" mass="25660">MNCLIRIPALMMTLIIFSAPIFAEEFGGVEFPGGASSFADEVIEYLPSNNVASPYDDPNSALGIPDSDDVALGDEGVLTLKFADNSLTTSGDYSPDLWIFEIGGAVEPTDVYVKQEGGEWIYVGSTAGGVYGIDIDYYIGGGIIEGERYSYVKLIDLLPNQSSYPYEGADIDAVGAISSIESTKKPEIKVNNGYFNLSVTGGYNPPEADCAASNDYGRMVFDEVNQLLYICSPAGWVLK</sequence>
<comment type="caution">
    <text evidence="2">The sequence shown here is derived from an EMBL/GenBank/DDBJ whole genome shotgun (WGS) entry which is preliminary data.</text>
</comment>
<evidence type="ECO:0000313" key="2">
    <source>
        <dbReference type="EMBL" id="EGV32498.1"/>
    </source>
</evidence>
<organism evidence="2 3">
    <name type="scientific">Thiorhodococcus drewsii AZ1</name>
    <dbReference type="NCBI Taxonomy" id="765913"/>
    <lineage>
        <taxon>Bacteria</taxon>
        <taxon>Pseudomonadati</taxon>
        <taxon>Pseudomonadota</taxon>
        <taxon>Gammaproteobacteria</taxon>
        <taxon>Chromatiales</taxon>
        <taxon>Chromatiaceae</taxon>
        <taxon>Thiorhodococcus</taxon>
    </lineage>
</organism>
<name>G2DYY9_9GAMM</name>
<reference evidence="2 3" key="1">
    <citation type="submission" date="2011-06" db="EMBL/GenBank/DDBJ databases">
        <title>The draft genome of Thiorhodococcus drewsii AZ1.</title>
        <authorList>
            <consortium name="US DOE Joint Genome Institute (JGI-PGF)"/>
            <person name="Lucas S."/>
            <person name="Han J."/>
            <person name="Lapidus A."/>
            <person name="Cheng J.-F."/>
            <person name="Goodwin L."/>
            <person name="Pitluck S."/>
            <person name="Peters L."/>
            <person name="Land M.L."/>
            <person name="Hauser L."/>
            <person name="Vogl K."/>
            <person name="Liu Z."/>
            <person name="Imhoff J."/>
            <person name="Thiel V."/>
            <person name="Frigaard N.-U."/>
            <person name="Bryant D.A."/>
            <person name="Woyke T.J."/>
        </authorList>
    </citation>
    <scope>NUCLEOTIDE SEQUENCE [LARGE SCALE GENOMIC DNA]</scope>
    <source>
        <strain evidence="2 3">AZ1</strain>
    </source>
</reference>
<feature type="chain" id="PRO_5003428222" evidence="1">
    <location>
        <begin position="24"/>
        <end position="239"/>
    </location>
</feature>
<gene>
    <name evidence="2" type="ORF">ThidrDRAFT_1348</name>
</gene>